<evidence type="ECO:0000256" key="1">
    <source>
        <dbReference type="SAM" id="MobiDB-lite"/>
    </source>
</evidence>
<feature type="compositionally biased region" description="Basic and acidic residues" evidence="1">
    <location>
        <begin position="151"/>
        <end position="165"/>
    </location>
</feature>
<feature type="compositionally biased region" description="Basic residues" evidence="1">
    <location>
        <begin position="1"/>
        <end position="12"/>
    </location>
</feature>
<reference evidence="2" key="1">
    <citation type="submission" date="2020-01" db="EMBL/GenBank/DDBJ databases">
        <title>Genome Sequencing of Three Apophysomyces-Like Fungal Strains Confirms a Novel Fungal Genus in the Mucoromycota with divergent Burkholderia-like Endosymbiotic Bacteria.</title>
        <authorList>
            <person name="Stajich J.E."/>
            <person name="Macias A.M."/>
            <person name="Carter-House D."/>
            <person name="Lovett B."/>
            <person name="Kasson L.R."/>
            <person name="Berry K."/>
            <person name="Grigoriev I."/>
            <person name="Chang Y."/>
            <person name="Spatafora J."/>
            <person name="Kasson M.T."/>
        </authorList>
    </citation>
    <scope>NUCLEOTIDE SEQUENCE</scope>
    <source>
        <strain evidence="2">NRRL A-21654</strain>
    </source>
</reference>
<feature type="region of interest" description="Disordered" evidence="1">
    <location>
        <begin position="1"/>
        <end position="30"/>
    </location>
</feature>
<sequence length="172" mass="19442">MTTRSDRRRKRSLSLEECEPSPTKRSCTETNDLLTELTQVLAEIKSTPSTGEISAELLGTLRLLMLQIERLSSDENNTEARHMKDESERCLGTWFDDLVARCEADGELDLEALDFQLDQSDEDYDDDDDELAIALALQDEEDHYTQSHVAAGDEAKEQKQEKVEDSTVQVAT</sequence>
<gene>
    <name evidence="2" type="ORF">EC973_000620</name>
</gene>
<protein>
    <submittedName>
        <fullName evidence="2">Uncharacterized protein</fullName>
    </submittedName>
</protein>
<dbReference type="Proteomes" id="UP000605846">
    <property type="component" value="Unassembled WGS sequence"/>
</dbReference>
<evidence type="ECO:0000313" key="2">
    <source>
        <dbReference type="EMBL" id="KAF7731205.1"/>
    </source>
</evidence>
<dbReference type="AlphaFoldDB" id="A0A8H7C0B8"/>
<dbReference type="OrthoDB" id="2403564at2759"/>
<comment type="caution">
    <text evidence="2">The sequence shown here is derived from an EMBL/GenBank/DDBJ whole genome shotgun (WGS) entry which is preliminary data.</text>
</comment>
<dbReference type="EMBL" id="JABAYA010000011">
    <property type="protein sequence ID" value="KAF7731205.1"/>
    <property type="molecule type" value="Genomic_DNA"/>
</dbReference>
<name>A0A8H7C0B8_9FUNG</name>
<evidence type="ECO:0000313" key="3">
    <source>
        <dbReference type="Proteomes" id="UP000605846"/>
    </source>
</evidence>
<feature type="region of interest" description="Disordered" evidence="1">
    <location>
        <begin position="151"/>
        <end position="172"/>
    </location>
</feature>
<keyword evidence="3" id="KW-1185">Reference proteome</keyword>
<organism evidence="2 3">
    <name type="scientific">Apophysomyces ossiformis</name>
    <dbReference type="NCBI Taxonomy" id="679940"/>
    <lineage>
        <taxon>Eukaryota</taxon>
        <taxon>Fungi</taxon>
        <taxon>Fungi incertae sedis</taxon>
        <taxon>Mucoromycota</taxon>
        <taxon>Mucoromycotina</taxon>
        <taxon>Mucoromycetes</taxon>
        <taxon>Mucorales</taxon>
        <taxon>Mucorineae</taxon>
        <taxon>Mucoraceae</taxon>
        <taxon>Apophysomyces</taxon>
    </lineage>
</organism>
<accession>A0A8H7C0B8</accession>
<proteinExistence type="predicted"/>